<dbReference type="AlphaFoldDB" id="A0A1M7HBB3"/>
<proteinExistence type="predicted"/>
<sequence>MATVRLRTRALSTLLNVSLLGRQSSGKSFLISGLQGGLEYLQVSDGDGGYADKYLGILPSSPTPTTACPSTVVPVHRRARRGGRD</sequence>
<dbReference type="Proteomes" id="UP000184111">
    <property type="component" value="Unassembled WGS sequence"/>
</dbReference>
<dbReference type="RefSeq" id="WP_143172517.1">
    <property type="nucleotide sequence ID" value="NZ_FRBI01000009.1"/>
</dbReference>
<reference evidence="1 2" key="1">
    <citation type="submission" date="2016-11" db="EMBL/GenBank/DDBJ databases">
        <authorList>
            <person name="Jaros S."/>
            <person name="Januszkiewicz K."/>
            <person name="Wedrychowicz H."/>
        </authorList>
    </citation>
    <scope>NUCLEOTIDE SEQUENCE [LARGE SCALE GENOMIC DNA]</scope>
    <source>
        <strain evidence="1 2">CGMCC 4.2025</strain>
    </source>
</reference>
<name>A0A1M7HBB3_9ACTN</name>
<keyword evidence="2" id="KW-1185">Reference proteome</keyword>
<dbReference type="EMBL" id="FRBI01000009">
    <property type="protein sequence ID" value="SHM25774.1"/>
    <property type="molecule type" value="Genomic_DNA"/>
</dbReference>
<evidence type="ECO:0000313" key="1">
    <source>
        <dbReference type="EMBL" id="SHM25774.1"/>
    </source>
</evidence>
<gene>
    <name evidence="1" type="ORF">SAMN05216499_109220</name>
</gene>
<accession>A0A1M7HBB3</accession>
<evidence type="ECO:0000313" key="2">
    <source>
        <dbReference type="Proteomes" id="UP000184111"/>
    </source>
</evidence>
<organism evidence="1 2">
    <name type="scientific">Actinacidiphila paucisporea</name>
    <dbReference type="NCBI Taxonomy" id="310782"/>
    <lineage>
        <taxon>Bacteria</taxon>
        <taxon>Bacillati</taxon>
        <taxon>Actinomycetota</taxon>
        <taxon>Actinomycetes</taxon>
        <taxon>Kitasatosporales</taxon>
        <taxon>Streptomycetaceae</taxon>
        <taxon>Actinacidiphila</taxon>
    </lineage>
</organism>
<protein>
    <submittedName>
        <fullName evidence="1">Uncharacterized protein</fullName>
    </submittedName>
</protein>
<dbReference type="STRING" id="310782.SAMN05216499_109220"/>